<dbReference type="Proteomes" id="UP001159641">
    <property type="component" value="Unassembled WGS sequence"/>
</dbReference>
<feature type="compositionally biased region" description="Polar residues" evidence="1">
    <location>
        <begin position="50"/>
        <end position="60"/>
    </location>
</feature>
<evidence type="ECO:0008006" key="4">
    <source>
        <dbReference type="Google" id="ProtNLM"/>
    </source>
</evidence>
<feature type="region of interest" description="Disordered" evidence="1">
    <location>
        <begin position="1"/>
        <end position="28"/>
    </location>
</feature>
<feature type="region of interest" description="Disordered" evidence="1">
    <location>
        <begin position="49"/>
        <end position="73"/>
    </location>
</feature>
<accession>A0AB34H0B8</accession>
<reference evidence="2 3" key="1">
    <citation type="submission" date="2022-11" db="EMBL/GenBank/DDBJ databases">
        <title>Whole genome sequence of Eschrichtius robustus ER-17-0199.</title>
        <authorList>
            <person name="Bruniche-Olsen A."/>
            <person name="Black A.N."/>
            <person name="Fields C.J."/>
            <person name="Walden K."/>
            <person name="Dewoody J.A."/>
        </authorList>
    </citation>
    <scope>NUCLEOTIDE SEQUENCE [LARGE SCALE GENOMIC DNA]</scope>
    <source>
        <strain evidence="2">ER-17-0199</strain>
        <tissue evidence="2">Blubber</tissue>
    </source>
</reference>
<protein>
    <recommendedName>
        <fullName evidence="4">Monoglyceride lipase</fullName>
    </recommendedName>
</protein>
<keyword evidence="3" id="KW-1185">Reference proteome</keyword>
<dbReference type="AlphaFoldDB" id="A0AB34H0B8"/>
<evidence type="ECO:0000256" key="1">
    <source>
        <dbReference type="SAM" id="MobiDB-lite"/>
    </source>
</evidence>
<proteinExistence type="predicted"/>
<feature type="compositionally biased region" description="Basic and acidic residues" evidence="1">
    <location>
        <begin position="7"/>
        <end position="17"/>
    </location>
</feature>
<dbReference type="EMBL" id="JAIQCJ010001995">
    <property type="protein sequence ID" value="KAJ8786212.1"/>
    <property type="molecule type" value="Genomic_DNA"/>
</dbReference>
<gene>
    <name evidence="2" type="ORF">J1605_006432</name>
</gene>
<evidence type="ECO:0000313" key="2">
    <source>
        <dbReference type="EMBL" id="KAJ8786212.1"/>
    </source>
</evidence>
<name>A0AB34H0B8_ESCRO</name>
<sequence length="210" mass="23301">METGPEDPFRMPEESSPRRTPQSVPYQDLPHLVNADGQYLFCRYWKPSGTPRSWPSSSDPVATGRRGCLLSPPRLRPPKLPPRILSRCGCQDFPLGDKVLGVGPMAGAGLRRVAWRRFRNLPVFSEPWLLSVDLESTCQDSSSPLYSHSPERGSADIPYPCPTLSWVTLLPFSTRPSQSVSGVSGDDALGHFLPPMHIYLEKKPFPEAGM</sequence>
<evidence type="ECO:0000313" key="3">
    <source>
        <dbReference type="Proteomes" id="UP001159641"/>
    </source>
</evidence>
<comment type="caution">
    <text evidence="2">The sequence shown here is derived from an EMBL/GenBank/DDBJ whole genome shotgun (WGS) entry which is preliminary data.</text>
</comment>
<organism evidence="2 3">
    <name type="scientific">Eschrichtius robustus</name>
    <name type="common">California gray whale</name>
    <name type="synonym">Eschrichtius gibbosus</name>
    <dbReference type="NCBI Taxonomy" id="9764"/>
    <lineage>
        <taxon>Eukaryota</taxon>
        <taxon>Metazoa</taxon>
        <taxon>Chordata</taxon>
        <taxon>Craniata</taxon>
        <taxon>Vertebrata</taxon>
        <taxon>Euteleostomi</taxon>
        <taxon>Mammalia</taxon>
        <taxon>Eutheria</taxon>
        <taxon>Laurasiatheria</taxon>
        <taxon>Artiodactyla</taxon>
        <taxon>Whippomorpha</taxon>
        <taxon>Cetacea</taxon>
        <taxon>Mysticeti</taxon>
        <taxon>Eschrichtiidae</taxon>
        <taxon>Eschrichtius</taxon>
    </lineage>
</organism>